<gene>
    <name evidence="5" type="ORF">EOE66_01790</name>
</gene>
<dbReference type="GO" id="GO:0046951">
    <property type="term" value="P:ketone body biosynthetic process"/>
    <property type="evidence" value="ECO:0007669"/>
    <property type="project" value="TreeGrafter"/>
</dbReference>
<dbReference type="OrthoDB" id="9784013at2"/>
<dbReference type="Proteomes" id="UP000285575">
    <property type="component" value="Unassembled WGS sequence"/>
</dbReference>
<dbReference type="NCBIfam" id="NF004283">
    <property type="entry name" value="PRK05692.1"/>
    <property type="match status" value="1"/>
</dbReference>
<accession>A0A437RRA9</accession>
<dbReference type="Gene3D" id="3.20.20.70">
    <property type="entry name" value="Aldolase class I"/>
    <property type="match status" value="1"/>
</dbReference>
<keyword evidence="3 5" id="KW-0456">Lyase</keyword>
<sequence>MPALPATRLHVHEVAPRDGLQMESVFVPTEAKVAWIDQLSALGYAKIEVTSFVSPAAIPALRDAEAVMRLITRAPGVVYTALVPNVRGGERAIDGRVDEFNLVMSASATHNLANLRMTQAQSFRTLAETTRLAQQAGVAVNVSLSCAFGCPMEGAVPAATVADWVARFADLGVQGVTLCDTTGMADPGQVLALCSATAQAHPTLALTAHFHDTRGLGGANVFAALQAGITRFDASLGGIGGCPYAPGASGNVATEDLVHLLQCLGLDCGMDAEALAPAAQTLGELLGHGLPSAVGRAGPRWRRHPLPADFEQTRERALARELAM</sequence>
<dbReference type="CDD" id="cd07938">
    <property type="entry name" value="DRE_TIM_HMGL"/>
    <property type="match status" value="1"/>
</dbReference>
<evidence type="ECO:0000259" key="4">
    <source>
        <dbReference type="PROSITE" id="PS50991"/>
    </source>
</evidence>
<dbReference type="AlphaFoldDB" id="A0A437RRA9"/>
<keyword evidence="2" id="KW-0479">Metal-binding</keyword>
<dbReference type="PROSITE" id="PS50991">
    <property type="entry name" value="PYR_CT"/>
    <property type="match status" value="1"/>
</dbReference>
<proteinExistence type="inferred from homology"/>
<dbReference type="InterPro" id="IPR043594">
    <property type="entry name" value="HMGL"/>
</dbReference>
<dbReference type="EMBL" id="SACR01000001">
    <property type="protein sequence ID" value="RVU49330.1"/>
    <property type="molecule type" value="Genomic_DNA"/>
</dbReference>
<organism evidence="5 6">
    <name type="scientific">Rubrivivax rivuli</name>
    <dbReference type="NCBI Taxonomy" id="1862385"/>
    <lineage>
        <taxon>Bacteria</taxon>
        <taxon>Pseudomonadati</taxon>
        <taxon>Pseudomonadota</taxon>
        <taxon>Betaproteobacteria</taxon>
        <taxon>Burkholderiales</taxon>
        <taxon>Sphaerotilaceae</taxon>
        <taxon>Rubrivivax</taxon>
    </lineage>
</organism>
<dbReference type="GO" id="GO:0006552">
    <property type="term" value="P:L-leucine catabolic process"/>
    <property type="evidence" value="ECO:0007669"/>
    <property type="project" value="TreeGrafter"/>
</dbReference>
<evidence type="ECO:0000256" key="3">
    <source>
        <dbReference type="ARBA" id="ARBA00023239"/>
    </source>
</evidence>
<protein>
    <submittedName>
        <fullName evidence="5">Hydroxymethylglutaryl-CoA lyase</fullName>
    </submittedName>
</protein>
<name>A0A437RRA9_9BURK</name>
<reference evidence="5 6" key="1">
    <citation type="submission" date="2019-01" db="EMBL/GenBank/DDBJ databases">
        <authorList>
            <person name="Chen W.-M."/>
        </authorList>
    </citation>
    <scope>NUCLEOTIDE SEQUENCE [LARGE SCALE GENOMIC DNA]</scope>
    <source>
        <strain evidence="5 6">KYPY4</strain>
    </source>
</reference>
<dbReference type="InterPro" id="IPR000891">
    <property type="entry name" value="PYR_CT"/>
</dbReference>
<dbReference type="InterPro" id="IPR013785">
    <property type="entry name" value="Aldolase_TIM"/>
</dbReference>
<comment type="similarity">
    <text evidence="1">Belongs to the HMG-CoA lyase family.</text>
</comment>
<evidence type="ECO:0000313" key="5">
    <source>
        <dbReference type="EMBL" id="RVU49330.1"/>
    </source>
</evidence>
<dbReference type="PANTHER" id="PTHR42738:SF7">
    <property type="entry name" value="HYDROXYMETHYLGLUTARYL-COA LYASE"/>
    <property type="match status" value="1"/>
</dbReference>
<dbReference type="Pfam" id="PF00682">
    <property type="entry name" value="HMGL-like"/>
    <property type="match status" value="1"/>
</dbReference>
<evidence type="ECO:0000256" key="2">
    <source>
        <dbReference type="ARBA" id="ARBA00022723"/>
    </source>
</evidence>
<dbReference type="GO" id="GO:0046872">
    <property type="term" value="F:metal ion binding"/>
    <property type="evidence" value="ECO:0007669"/>
    <property type="project" value="UniProtKB-KW"/>
</dbReference>
<dbReference type="RefSeq" id="WP_128226967.1">
    <property type="nucleotide sequence ID" value="NZ_SACR01000001.1"/>
</dbReference>
<comment type="caution">
    <text evidence="5">The sequence shown here is derived from an EMBL/GenBank/DDBJ whole genome shotgun (WGS) entry which is preliminary data.</text>
</comment>
<feature type="domain" description="Pyruvate carboxyltransferase" evidence="4">
    <location>
        <begin position="9"/>
        <end position="276"/>
    </location>
</feature>
<evidence type="ECO:0000313" key="6">
    <source>
        <dbReference type="Proteomes" id="UP000285575"/>
    </source>
</evidence>
<keyword evidence="6" id="KW-1185">Reference proteome</keyword>
<dbReference type="SUPFAM" id="SSF51569">
    <property type="entry name" value="Aldolase"/>
    <property type="match status" value="1"/>
</dbReference>
<dbReference type="PANTHER" id="PTHR42738">
    <property type="entry name" value="HYDROXYMETHYLGLUTARYL-COA LYASE"/>
    <property type="match status" value="1"/>
</dbReference>
<evidence type="ECO:0000256" key="1">
    <source>
        <dbReference type="ARBA" id="ARBA00009405"/>
    </source>
</evidence>
<dbReference type="GO" id="GO:0004419">
    <property type="term" value="F:hydroxymethylglutaryl-CoA lyase activity"/>
    <property type="evidence" value="ECO:0007669"/>
    <property type="project" value="TreeGrafter"/>
</dbReference>